<accession>A0ABQ6M4Q4</accession>
<evidence type="ECO:0000313" key="2">
    <source>
        <dbReference type="Proteomes" id="UP001165060"/>
    </source>
</evidence>
<keyword evidence="2" id="KW-1185">Reference proteome</keyword>
<organism evidence="1 2">
    <name type="scientific">Tetraparma gracilis</name>
    <dbReference type="NCBI Taxonomy" id="2962635"/>
    <lineage>
        <taxon>Eukaryota</taxon>
        <taxon>Sar</taxon>
        <taxon>Stramenopiles</taxon>
        <taxon>Ochrophyta</taxon>
        <taxon>Bolidophyceae</taxon>
        <taxon>Parmales</taxon>
        <taxon>Triparmaceae</taxon>
        <taxon>Tetraparma</taxon>
    </lineage>
</organism>
<dbReference type="EMBL" id="BRYB01001158">
    <property type="protein sequence ID" value="GMI19352.1"/>
    <property type="molecule type" value="Genomic_DNA"/>
</dbReference>
<dbReference type="Proteomes" id="UP001165060">
    <property type="component" value="Unassembled WGS sequence"/>
</dbReference>
<proteinExistence type="predicted"/>
<name>A0ABQ6M4Q4_9STRA</name>
<evidence type="ECO:0000313" key="1">
    <source>
        <dbReference type="EMBL" id="GMI19352.1"/>
    </source>
</evidence>
<sequence length="196" mass="20990">LWDAPPPPPLPASLLPNTSYWFPHSALSSEVSSPLLSFVSATFQHHASALNLKVDPSCAGAEVWVNSSDDPLEEMAFHLDKDEALLRETGEFAHPALATVTYLEAGIQVPTVVFGEEESLCVFPREGRQVAFAGALLHGCPGALRVALPAPTVYGEGGVKGDAEIADPDGWCERLAESGWKGERRGAFLFVKRSPP</sequence>
<comment type="caution">
    <text evidence="1">The sequence shown here is derived from an EMBL/GenBank/DDBJ whole genome shotgun (WGS) entry which is preliminary data.</text>
</comment>
<reference evidence="1 2" key="1">
    <citation type="journal article" date="2023" name="Commun. Biol.">
        <title>Genome analysis of Parmales, the sister group of diatoms, reveals the evolutionary specialization of diatoms from phago-mixotrophs to photoautotrophs.</title>
        <authorList>
            <person name="Ban H."/>
            <person name="Sato S."/>
            <person name="Yoshikawa S."/>
            <person name="Yamada K."/>
            <person name="Nakamura Y."/>
            <person name="Ichinomiya M."/>
            <person name="Sato N."/>
            <person name="Blanc-Mathieu R."/>
            <person name="Endo H."/>
            <person name="Kuwata A."/>
            <person name="Ogata H."/>
        </authorList>
    </citation>
    <scope>NUCLEOTIDE SEQUENCE [LARGE SCALE GENOMIC DNA]</scope>
</reference>
<feature type="non-terminal residue" evidence="1">
    <location>
        <position position="1"/>
    </location>
</feature>
<protein>
    <submittedName>
        <fullName evidence="1">Uncharacterized protein</fullName>
    </submittedName>
</protein>
<gene>
    <name evidence="1" type="ORF">TeGR_g8511</name>
</gene>